<feature type="domain" description="Ribophorin II third" evidence="14">
    <location>
        <begin position="391"/>
        <end position="517"/>
    </location>
</feature>
<evidence type="ECO:0000256" key="2">
    <source>
        <dbReference type="ARBA" id="ARBA00004477"/>
    </source>
</evidence>
<evidence type="ECO:0000256" key="11">
    <source>
        <dbReference type="ARBA" id="ARBA00046750"/>
    </source>
</evidence>
<evidence type="ECO:0000256" key="8">
    <source>
        <dbReference type="ARBA" id="ARBA00022824"/>
    </source>
</evidence>
<evidence type="ECO:0000259" key="13">
    <source>
        <dbReference type="Pfam" id="PF05817"/>
    </source>
</evidence>
<keyword evidence="7 12" id="KW-0732">Signal</keyword>
<evidence type="ECO:0000256" key="10">
    <source>
        <dbReference type="ARBA" id="ARBA00023136"/>
    </source>
</evidence>
<name>A0A2S2QM77_9HEMI</name>
<feature type="transmembrane region" description="Helical" evidence="12">
    <location>
        <begin position="586"/>
        <end position="611"/>
    </location>
</feature>
<dbReference type="Pfam" id="PF05817">
    <property type="entry name" value="Ribophorin_II"/>
    <property type="match status" value="1"/>
</dbReference>
<protein>
    <recommendedName>
        <fullName evidence="5 12">Dolichyl-diphosphooligosaccharide--protein glycosyltransferase subunit 2</fullName>
    </recommendedName>
    <alternativeName>
        <fullName evidence="12">Ribophorin-2</fullName>
    </alternativeName>
</protein>
<evidence type="ECO:0000256" key="1">
    <source>
        <dbReference type="ARBA" id="ARBA00002791"/>
    </source>
</evidence>
<reference evidence="17" key="1">
    <citation type="submission" date="2018-04" db="EMBL/GenBank/DDBJ databases">
        <title>Transcriptome assembly of Sipha flava.</title>
        <authorList>
            <person name="Scully E.D."/>
            <person name="Geib S.M."/>
            <person name="Palmer N.A."/>
            <person name="Koch K."/>
            <person name="Bradshaw J."/>
            <person name="Heng-Moss T."/>
            <person name="Sarath G."/>
        </authorList>
    </citation>
    <scope>NUCLEOTIDE SEQUENCE</scope>
</reference>
<dbReference type="InterPro" id="IPR008814">
    <property type="entry name" value="Swp1"/>
</dbReference>
<dbReference type="UniPathway" id="UPA00378"/>
<evidence type="ECO:0000256" key="9">
    <source>
        <dbReference type="ARBA" id="ARBA00022989"/>
    </source>
</evidence>
<dbReference type="InterPro" id="IPR056790">
    <property type="entry name" value="Ribophorin_II_C"/>
</dbReference>
<organism evidence="17">
    <name type="scientific">Sipha flava</name>
    <name type="common">yellow sugarcane aphid</name>
    <dbReference type="NCBI Taxonomy" id="143950"/>
    <lineage>
        <taxon>Eukaryota</taxon>
        <taxon>Metazoa</taxon>
        <taxon>Ecdysozoa</taxon>
        <taxon>Arthropoda</taxon>
        <taxon>Hexapoda</taxon>
        <taxon>Insecta</taxon>
        <taxon>Pterygota</taxon>
        <taxon>Neoptera</taxon>
        <taxon>Paraneoptera</taxon>
        <taxon>Hemiptera</taxon>
        <taxon>Sternorrhyncha</taxon>
        <taxon>Aphidomorpha</taxon>
        <taxon>Aphidoidea</taxon>
        <taxon>Aphididae</taxon>
        <taxon>Sipha</taxon>
    </lineage>
</organism>
<accession>A0A2S2QM77</accession>
<comment type="subcellular location">
    <subcellularLocation>
        <location evidence="2 12">Endoplasmic reticulum membrane</location>
        <topology evidence="2 12">Multi-pass membrane protein</topology>
    </subcellularLocation>
</comment>
<evidence type="ECO:0000256" key="4">
    <source>
        <dbReference type="ARBA" id="ARBA00009038"/>
    </source>
</evidence>
<dbReference type="OrthoDB" id="432292at2759"/>
<comment type="function">
    <text evidence="1 12">Subunit of the oligosaccharyl transferase (OST) complex that catalyzes the initial transfer of a defined glycan (Glc(3)Man(9)GlcNAc(2) in eukaryotes) from the lipid carrier dolichol-pyrophosphate to an asparagine residue within an Asn-X-Ser/Thr consensus motif in nascent polypeptide chains, the first step in protein N-glycosylation. N-glycosylation occurs cotranslationally and the complex associates with the Sec61 complex at the channel-forming translocon complex that mediates protein translocation across the endoplasmic reticulum (ER). All subunits are required for a maximal enzyme activity.</text>
</comment>
<feature type="chain" id="PRO_5044515161" description="Dolichyl-diphosphooligosaccharide--protein glycosyltransferase subunit 2" evidence="12">
    <location>
        <begin position="20"/>
        <end position="644"/>
    </location>
</feature>
<dbReference type="InterPro" id="IPR055375">
    <property type="entry name" value="Ribophorin_II_2nd"/>
</dbReference>
<keyword evidence="8 12" id="KW-0256">Endoplasmic reticulum</keyword>
<dbReference type="Pfam" id="PF25147">
    <property type="entry name" value="Ribophorin_II_C"/>
    <property type="match status" value="1"/>
</dbReference>
<evidence type="ECO:0000256" key="5">
    <source>
        <dbReference type="ARBA" id="ARBA00017612"/>
    </source>
</evidence>
<evidence type="ECO:0000313" key="19">
    <source>
        <dbReference type="RefSeq" id="XP_025405510.1"/>
    </source>
</evidence>
<comment type="similarity">
    <text evidence="4 12">Belongs to the SWP1 family.</text>
</comment>
<keyword evidence="6 12" id="KW-0812">Transmembrane</keyword>
<evidence type="ECO:0000256" key="12">
    <source>
        <dbReference type="RuleBase" id="RU366029"/>
    </source>
</evidence>
<feature type="domain" description="Ribophorin II C-terminal" evidence="16">
    <location>
        <begin position="544"/>
        <end position="642"/>
    </location>
</feature>
<dbReference type="Pfam" id="PF23861">
    <property type="entry name" value="Ribophorin_II_2nd"/>
    <property type="match status" value="1"/>
</dbReference>
<dbReference type="GO" id="GO:0008250">
    <property type="term" value="C:oligosaccharyltransferase complex"/>
    <property type="evidence" value="ECO:0007669"/>
    <property type="project" value="UniProtKB-UniRule"/>
</dbReference>
<feature type="domain" description="Ribophorin II second" evidence="15">
    <location>
        <begin position="282"/>
        <end position="382"/>
    </location>
</feature>
<evidence type="ECO:0000259" key="16">
    <source>
        <dbReference type="Pfam" id="PF25147"/>
    </source>
</evidence>
<dbReference type="PANTHER" id="PTHR12640:SF0">
    <property type="entry name" value="DOLICHYL-DIPHOSPHOOLIGOSACCHARIDE--PROTEIN GLYCOSYLTRANSFERASE SUBUNIT 2"/>
    <property type="match status" value="1"/>
</dbReference>
<dbReference type="EMBL" id="GGMS01009595">
    <property type="protein sequence ID" value="MBY78798.1"/>
    <property type="molecule type" value="Transcribed_RNA"/>
</dbReference>
<evidence type="ECO:0000256" key="6">
    <source>
        <dbReference type="ARBA" id="ARBA00022692"/>
    </source>
</evidence>
<feature type="transmembrane region" description="Helical" evidence="12">
    <location>
        <begin position="617"/>
        <end position="635"/>
    </location>
</feature>
<evidence type="ECO:0000259" key="15">
    <source>
        <dbReference type="Pfam" id="PF23861"/>
    </source>
</evidence>
<dbReference type="InterPro" id="IPR055374">
    <property type="entry name" value="Ribophorin_II_3rd"/>
</dbReference>
<keyword evidence="10 12" id="KW-0472">Membrane</keyword>
<feature type="transmembrane region" description="Helical" evidence="12">
    <location>
        <begin position="554"/>
        <end position="574"/>
    </location>
</feature>
<comment type="subunit">
    <text evidence="11">Component of the oligosaccharyltransferase (OST) complex. OST exists in two different complex forms which contain common core subunits RPN1, RPN2, OST48, OST4, DAD1 and TMEM258, either STT3A or STT3B as catalytic subunits, and form-specific accessory subunits. STT3A complex assembly occurs through the formation of 3 subcomplexes. Subcomplex 1 contains RPN1 and TMEM258, subcomplex 2 contains the STT3A-specific subunits STT3A, DC2/OSTC, and KCP2 as well as the core subunit OST4, and subcomplex 3 contains RPN2, DAD1, and OST48. The STT3A complex can form stable complexes with the Sec61 complex or with both the Sec61 and TRAP complexes. Interacts with DDI2. Interacts with TMEM35A/NACHO.</text>
</comment>
<dbReference type="GO" id="GO:0006487">
    <property type="term" value="P:protein N-linked glycosylation"/>
    <property type="evidence" value="ECO:0007669"/>
    <property type="project" value="UniProtKB-UniRule"/>
</dbReference>
<dbReference type="GO" id="GO:0016740">
    <property type="term" value="F:transferase activity"/>
    <property type="evidence" value="ECO:0007669"/>
    <property type="project" value="UniProtKB-KW"/>
</dbReference>
<reference evidence="19" key="2">
    <citation type="submission" date="2025-04" db="UniProtKB">
        <authorList>
            <consortium name="RefSeq"/>
        </authorList>
    </citation>
    <scope>IDENTIFICATION</scope>
    <source>
        <tissue evidence="19">Whole body</tissue>
    </source>
</reference>
<dbReference type="InterPro" id="IPR055373">
    <property type="entry name" value="Ribophorin_II_N"/>
</dbReference>
<dbReference type="Pfam" id="PF23860">
    <property type="entry name" value="Ribophorin_II_3rd"/>
    <property type="match status" value="1"/>
</dbReference>
<feature type="domain" description="Ribophorin II N-terminal" evidence="13">
    <location>
        <begin position="26"/>
        <end position="269"/>
    </location>
</feature>
<evidence type="ECO:0000259" key="14">
    <source>
        <dbReference type="Pfam" id="PF23860"/>
    </source>
</evidence>
<dbReference type="Proteomes" id="UP000694846">
    <property type="component" value="Unplaced"/>
</dbReference>
<dbReference type="AlphaFoldDB" id="A0A2S2QM77"/>
<keyword evidence="9 12" id="KW-1133">Transmembrane helix</keyword>
<evidence type="ECO:0000313" key="17">
    <source>
        <dbReference type="EMBL" id="MBY78798.1"/>
    </source>
</evidence>
<evidence type="ECO:0000256" key="3">
    <source>
        <dbReference type="ARBA" id="ARBA00004922"/>
    </source>
</evidence>
<feature type="signal peptide" evidence="12">
    <location>
        <begin position="1"/>
        <end position="19"/>
    </location>
</feature>
<comment type="pathway">
    <text evidence="3 12">Protein modification; protein glycosylation.</text>
</comment>
<evidence type="ECO:0000313" key="18">
    <source>
        <dbReference type="Proteomes" id="UP000694846"/>
    </source>
</evidence>
<proteinExistence type="inferred from homology"/>
<keyword evidence="17" id="KW-0808">Transferase</keyword>
<gene>
    <name evidence="17" type="primary">RPN2</name>
    <name evidence="19" type="synonym">LOC112679805</name>
    <name evidence="17" type="ORF">g.11358</name>
</gene>
<dbReference type="PANTHER" id="PTHR12640">
    <property type="entry name" value="RIBOPHORIN II"/>
    <property type="match status" value="1"/>
</dbReference>
<sequence>MKSVFLFTVLTSYLCLSTSISVDTYLTARDKEQLKSVLLTGLVSENLSDIFYAVAGLQQIDQKVPDAQAICNKLVKLVGKSKAFDSVYFSTSAWKVISTCSGKLAVDESVQDVYTMLEKKDIRDVHMADLYFGVNILSNFNLKPKDITKLINIIKRKMKPDDTITDFGYSIHLLASLGPEGRFAFNRLSDAIMQVDEVDRKYLQFEGGLSITALVLTGIYKFCDAVQCNTSFPIQNDQVLMFSNYLLSRKSVQTPKGAYYLLNALKTLSNNQYHLPIAATLVKPMGDLDDTQKTLSVKFTNLLGEPLPTSLSVGVESAMLNNKVVMSKNKFKTTADKTVYELDFNEPDLSTGLYSLVINAIPLEKIKVPLLGNTAIPLEVKVSASSVNIVNFKVGTTDNDQQTSPSLQTLKYGEKLSTQLKADHMQRIVVRFTIKDNQNKKNLQMHQSFIRFTNSKTGSQSVFVAELDSQNNYKLDMDLGVKSPLFKHASNVYSMDLIIGDSLLKKPIVWNFGDIKLKFLENESVPSESFAEYYLPKKLISHTFREPEPRPPHGVSLLFTILSLAPLLVLFILWARLGVNIKNFPFNLSAIGFHGALASIFILFGMFWVYLDMFMTLKYLLVLGISAFLFGNRLLSYIARRRSK</sequence>
<dbReference type="RefSeq" id="XP_025405510.1">
    <property type="nucleotide sequence ID" value="XM_025549725.1"/>
</dbReference>
<keyword evidence="18" id="KW-1185">Reference proteome</keyword>
<evidence type="ECO:0000256" key="7">
    <source>
        <dbReference type="ARBA" id="ARBA00022729"/>
    </source>
</evidence>